<keyword evidence="2" id="KW-1185">Reference proteome</keyword>
<protein>
    <recommendedName>
        <fullName evidence="3">Spo0E like sporulation regulatory protein</fullName>
    </recommendedName>
</protein>
<dbReference type="Gene3D" id="4.10.280.10">
    <property type="entry name" value="Helix-loop-helix DNA-binding domain"/>
    <property type="match status" value="1"/>
</dbReference>
<comment type="caution">
    <text evidence="1">The sequence shown here is derived from an EMBL/GenBank/DDBJ whole genome shotgun (WGS) entry which is preliminary data.</text>
</comment>
<dbReference type="Proteomes" id="UP001549097">
    <property type="component" value="Unassembled WGS sequence"/>
</dbReference>
<dbReference type="InterPro" id="IPR037208">
    <property type="entry name" value="Spo0E-like_sf"/>
</dbReference>
<dbReference type="RefSeq" id="WP_198766325.1">
    <property type="nucleotide sequence ID" value="NZ_JAEACF010000001.1"/>
</dbReference>
<proteinExistence type="predicted"/>
<evidence type="ECO:0000313" key="2">
    <source>
        <dbReference type="Proteomes" id="UP001549097"/>
    </source>
</evidence>
<dbReference type="EMBL" id="JBEPMP010000001">
    <property type="protein sequence ID" value="MET3729640.1"/>
    <property type="molecule type" value="Genomic_DNA"/>
</dbReference>
<accession>A0ABV2LM25</accession>
<organism evidence="1 2">
    <name type="scientific">Fictibacillus halophilus</name>
    <dbReference type="NCBI Taxonomy" id="1610490"/>
    <lineage>
        <taxon>Bacteria</taxon>
        <taxon>Bacillati</taxon>
        <taxon>Bacillota</taxon>
        <taxon>Bacilli</taxon>
        <taxon>Bacillales</taxon>
        <taxon>Fictibacillaceae</taxon>
        <taxon>Fictibacillus</taxon>
    </lineage>
</organism>
<reference evidence="1 2" key="1">
    <citation type="submission" date="2024-06" db="EMBL/GenBank/DDBJ databases">
        <title>Genomic Encyclopedia of Type Strains, Phase IV (KMG-IV): sequencing the most valuable type-strain genomes for metagenomic binning, comparative biology and taxonomic classification.</title>
        <authorList>
            <person name="Goeker M."/>
        </authorList>
    </citation>
    <scope>NUCLEOTIDE SEQUENCE [LARGE SCALE GENOMIC DNA]</scope>
    <source>
        <strain evidence="1 2">DSM 100124</strain>
    </source>
</reference>
<dbReference type="InterPro" id="IPR018540">
    <property type="entry name" value="Spo0E-like"/>
</dbReference>
<sequence length="54" mass="6458">MIEKSVQERIRLLREELYSISNQLNYELTHPKLVTISQQLDQLLNQYAKIEQKA</sequence>
<name>A0ABV2LM25_9BACL</name>
<gene>
    <name evidence="1" type="ORF">ABID52_003221</name>
</gene>
<dbReference type="Pfam" id="PF09388">
    <property type="entry name" value="SpoOE-like"/>
    <property type="match status" value="1"/>
</dbReference>
<dbReference type="SUPFAM" id="SSF140500">
    <property type="entry name" value="BAS1536-like"/>
    <property type="match status" value="1"/>
</dbReference>
<evidence type="ECO:0000313" key="1">
    <source>
        <dbReference type="EMBL" id="MET3729640.1"/>
    </source>
</evidence>
<dbReference type="InterPro" id="IPR036638">
    <property type="entry name" value="HLH_DNA-bd_sf"/>
</dbReference>
<evidence type="ECO:0008006" key="3">
    <source>
        <dbReference type="Google" id="ProtNLM"/>
    </source>
</evidence>